<feature type="transmembrane region" description="Helical" evidence="13">
    <location>
        <begin position="418"/>
        <end position="437"/>
    </location>
</feature>
<evidence type="ECO:0000256" key="12">
    <source>
        <dbReference type="ARBA" id="ARBA00031636"/>
    </source>
</evidence>
<evidence type="ECO:0000256" key="11">
    <source>
        <dbReference type="ARBA" id="ARBA00023136"/>
    </source>
</evidence>
<feature type="transmembrane region" description="Helical" evidence="13">
    <location>
        <begin position="133"/>
        <end position="150"/>
    </location>
</feature>
<dbReference type="RefSeq" id="WP_066138018.1">
    <property type="nucleotide sequence ID" value="NZ_CBCSGM010000001.1"/>
</dbReference>
<keyword evidence="6" id="KW-0050">Antiport</keyword>
<dbReference type="CDD" id="cd13131">
    <property type="entry name" value="MATE_NorM_like"/>
    <property type="match status" value="1"/>
</dbReference>
<dbReference type="AlphaFoldDB" id="A0A2X4VYC7"/>
<dbReference type="STRING" id="1348624.GCA_001591545_01102"/>
<comment type="function">
    <text evidence="1">Multidrug efflux pump.</text>
</comment>
<dbReference type="Proteomes" id="UP000249134">
    <property type="component" value="Chromosome 1"/>
</dbReference>
<keyword evidence="7" id="KW-1003">Cell membrane</keyword>
<dbReference type="InterPro" id="IPR002528">
    <property type="entry name" value="MATE_fam"/>
</dbReference>
<comment type="subcellular location">
    <subcellularLocation>
        <location evidence="2">Cell membrane</location>
        <topology evidence="2">Multi-pass membrane protein</topology>
    </subcellularLocation>
</comment>
<reference evidence="14 15" key="1">
    <citation type="submission" date="2018-06" db="EMBL/GenBank/DDBJ databases">
        <authorList>
            <consortium name="Pathogen Informatics"/>
            <person name="Doyle S."/>
        </authorList>
    </citation>
    <scope>NUCLEOTIDE SEQUENCE [LARGE SCALE GENOMIC DNA]</scope>
    <source>
        <strain evidence="14 15">NCTC4824</strain>
    </source>
</reference>
<feature type="transmembrane region" description="Helical" evidence="13">
    <location>
        <begin position="316"/>
        <end position="339"/>
    </location>
</feature>
<evidence type="ECO:0000256" key="6">
    <source>
        <dbReference type="ARBA" id="ARBA00022449"/>
    </source>
</evidence>
<feature type="transmembrane region" description="Helical" evidence="13">
    <location>
        <begin position="359"/>
        <end position="377"/>
    </location>
</feature>
<protein>
    <recommendedName>
        <fullName evidence="4">Probable multidrug resistance protein NorM</fullName>
    </recommendedName>
    <alternativeName>
        <fullName evidence="12">Multidrug-efflux transporter</fullName>
    </alternativeName>
</protein>
<name>A0A2X4VYC7_LEDLE</name>
<evidence type="ECO:0000256" key="4">
    <source>
        <dbReference type="ARBA" id="ARBA00020268"/>
    </source>
</evidence>
<comment type="similarity">
    <text evidence="3">Belongs to the multi antimicrobial extrusion (MATE) (TC 2.A.66.1) family.</text>
</comment>
<sequence>MKQTDNLREKLLQLWVILLPLLITQLAMFSMTFFDIMMTGKYSAHHLAGVAVGSSLWVPVSTGLSGILLAITPIVAHLIGAKKKQDVPFSVVQGIYAGAAMAVVIIIIGTIILRPILDSMHLENDVRHVATNYLLSLAFGIVPLFIYNVLRSFIDALGKTRVTMVITLSSLPINFVLNYIFIFGKLGLPALGGIGAGIASAITYWLITLIAIWVIHTKRPFMDFGLFNTLHRIHLRKWKEIFALGLPIGLSIFIETSIFSAVTLFMSEFGTKVIAAHQAALNFSSLLYMVPLSISMALTILIGFEAGAGRHKDARSYSMLGIIGGVSLSLVMGLLLFIFRGEVAQLYSDDIDVVKLTSQFLLFAVFFQLSDAVQAPIQGALRGYKDVNITFIMALISFWVIGLPFGFILTKFTELGPYGYWLGLITGLAVGAVTLSFRLRYVQNKNQGYKGQQREDLS</sequence>
<evidence type="ECO:0000256" key="1">
    <source>
        <dbReference type="ARBA" id="ARBA00003408"/>
    </source>
</evidence>
<keyword evidence="10" id="KW-0406">Ion transport</keyword>
<evidence type="ECO:0000256" key="9">
    <source>
        <dbReference type="ARBA" id="ARBA00022989"/>
    </source>
</evidence>
<evidence type="ECO:0000256" key="7">
    <source>
        <dbReference type="ARBA" id="ARBA00022475"/>
    </source>
</evidence>
<proteinExistence type="inferred from homology"/>
<feature type="transmembrane region" description="Helical" evidence="13">
    <location>
        <begin position="194"/>
        <end position="215"/>
    </location>
</feature>
<dbReference type="NCBIfam" id="TIGR00797">
    <property type="entry name" value="matE"/>
    <property type="match status" value="1"/>
</dbReference>
<feature type="transmembrane region" description="Helical" evidence="13">
    <location>
        <begin position="12"/>
        <end position="36"/>
    </location>
</feature>
<evidence type="ECO:0000313" key="14">
    <source>
        <dbReference type="EMBL" id="SQI56996.1"/>
    </source>
</evidence>
<feature type="transmembrane region" description="Helical" evidence="13">
    <location>
        <begin position="241"/>
        <end position="266"/>
    </location>
</feature>
<keyword evidence="5" id="KW-0813">Transport</keyword>
<dbReference type="GO" id="GO:0042910">
    <property type="term" value="F:xenobiotic transmembrane transporter activity"/>
    <property type="evidence" value="ECO:0007669"/>
    <property type="project" value="InterPro"/>
</dbReference>
<keyword evidence="8 13" id="KW-0812">Transmembrane</keyword>
<dbReference type="EMBL" id="LS483476">
    <property type="protein sequence ID" value="SQI56996.1"/>
    <property type="molecule type" value="Genomic_DNA"/>
</dbReference>
<dbReference type="InterPro" id="IPR048279">
    <property type="entry name" value="MdtK-like"/>
</dbReference>
<evidence type="ECO:0000256" key="10">
    <source>
        <dbReference type="ARBA" id="ARBA00023065"/>
    </source>
</evidence>
<keyword evidence="11 13" id="KW-0472">Membrane</keyword>
<keyword evidence="9 13" id="KW-1133">Transmembrane helix</keyword>
<evidence type="ECO:0000256" key="13">
    <source>
        <dbReference type="SAM" id="Phobius"/>
    </source>
</evidence>
<dbReference type="InterPro" id="IPR050222">
    <property type="entry name" value="MATE_MdtK"/>
</dbReference>
<dbReference type="Pfam" id="PF01554">
    <property type="entry name" value="MatE"/>
    <property type="match status" value="2"/>
</dbReference>
<evidence type="ECO:0000313" key="15">
    <source>
        <dbReference type="Proteomes" id="UP000249134"/>
    </source>
</evidence>
<feature type="transmembrane region" description="Helical" evidence="13">
    <location>
        <begin position="389"/>
        <end position="412"/>
    </location>
</feature>
<feature type="transmembrane region" description="Helical" evidence="13">
    <location>
        <begin position="56"/>
        <end position="79"/>
    </location>
</feature>
<feature type="transmembrane region" description="Helical" evidence="13">
    <location>
        <begin position="162"/>
        <end position="182"/>
    </location>
</feature>
<evidence type="ECO:0000256" key="2">
    <source>
        <dbReference type="ARBA" id="ARBA00004651"/>
    </source>
</evidence>
<dbReference type="KEGG" id="blen:NCTC4824_02037"/>
<feature type="transmembrane region" description="Helical" evidence="13">
    <location>
        <begin position="91"/>
        <end position="113"/>
    </location>
</feature>
<dbReference type="GO" id="GO:0015297">
    <property type="term" value="F:antiporter activity"/>
    <property type="evidence" value="ECO:0007669"/>
    <property type="project" value="UniProtKB-KW"/>
</dbReference>
<gene>
    <name evidence="14" type="primary">norM</name>
    <name evidence="14" type="ORF">NCTC4824_02037</name>
</gene>
<dbReference type="PANTHER" id="PTHR43298">
    <property type="entry name" value="MULTIDRUG RESISTANCE PROTEIN NORM-RELATED"/>
    <property type="match status" value="1"/>
</dbReference>
<dbReference type="GO" id="GO:0005886">
    <property type="term" value="C:plasma membrane"/>
    <property type="evidence" value="ECO:0007669"/>
    <property type="project" value="UniProtKB-SubCell"/>
</dbReference>
<evidence type="ECO:0000256" key="3">
    <source>
        <dbReference type="ARBA" id="ARBA00010199"/>
    </source>
</evidence>
<feature type="transmembrane region" description="Helical" evidence="13">
    <location>
        <begin position="286"/>
        <end position="304"/>
    </location>
</feature>
<dbReference type="GO" id="GO:0006811">
    <property type="term" value="P:monoatomic ion transport"/>
    <property type="evidence" value="ECO:0007669"/>
    <property type="project" value="UniProtKB-KW"/>
</dbReference>
<keyword evidence="15" id="KW-1185">Reference proteome</keyword>
<accession>A0A2X4VYC7</accession>
<dbReference type="PANTHER" id="PTHR43298:SF2">
    <property type="entry name" value="FMN_FAD EXPORTER YEEO-RELATED"/>
    <property type="match status" value="1"/>
</dbReference>
<evidence type="ECO:0000256" key="5">
    <source>
        <dbReference type="ARBA" id="ARBA00022448"/>
    </source>
</evidence>
<dbReference type="PIRSF" id="PIRSF006603">
    <property type="entry name" value="DinF"/>
    <property type="match status" value="1"/>
</dbReference>
<evidence type="ECO:0000256" key="8">
    <source>
        <dbReference type="ARBA" id="ARBA00022692"/>
    </source>
</evidence>
<organism evidence="14 15">
    <name type="scientific">Lederbergia lenta</name>
    <name type="common">Bacillus lentus</name>
    <dbReference type="NCBI Taxonomy" id="1467"/>
    <lineage>
        <taxon>Bacteria</taxon>
        <taxon>Bacillati</taxon>
        <taxon>Bacillota</taxon>
        <taxon>Bacilli</taxon>
        <taxon>Bacillales</taxon>
        <taxon>Bacillaceae</taxon>
        <taxon>Lederbergia</taxon>
    </lineage>
</organism>